<evidence type="ECO:0000256" key="3">
    <source>
        <dbReference type="ARBA" id="ARBA00008057"/>
    </source>
</evidence>
<feature type="domain" description="Histone chaperone" evidence="8">
    <location>
        <begin position="100"/>
        <end position="135"/>
    </location>
</feature>
<dbReference type="Proteomes" id="UP000701801">
    <property type="component" value="Unassembled WGS sequence"/>
</dbReference>
<feature type="compositionally biased region" description="Acidic residues" evidence="7">
    <location>
        <begin position="80"/>
        <end position="111"/>
    </location>
</feature>
<dbReference type="PANTHER" id="PTHR36899:SF3">
    <property type="entry name" value="F13K23.8 PROTEIN"/>
    <property type="match status" value="1"/>
</dbReference>
<name>A0A9N9PX05_9HELO</name>
<protein>
    <recommendedName>
        <fullName evidence="8">Histone chaperone domain-containing protein</fullName>
    </recommendedName>
</protein>
<comment type="similarity">
    <text evidence="3">Belongs to the CHZ1 family.</text>
</comment>
<evidence type="ECO:0000256" key="6">
    <source>
        <dbReference type="ARBA" id="ARBA00025877"/>
    </source>
</evidence>
<evidence type="ECO:0000256" key="5">
    <source>
        <dbReference type="ARBA" id="ARBA00023242"/>
    </source>
</evidence>
<evidence type="ECO:0000256" key="1">
    <source>
        <dbReference type="ARBA" id="ARBA00002212"/>
    </source>
</evidence>
<sequence length="156" mass="17458">EEVTGRRPTKKARPPFLLPALSIAIKTNNSNSRNSSPPQRNPRNTRTTQYLPFKMSAPAEKNDAKGKGKDTEPENTDVTMEGEDSSSDEEIVEGEPTVDEPDEDNMEEIDTENILPSRTRRRNIDFAKAAQEDGGADDEDEEEDGDFEETNEPMED</sequence>
<feature type="non-terminal residue" evidence="9">
    <location>
        <position position="1"/>
    </location>
</feature>
<evidence type="ECO:0000313" key="9">
    <source>
        <dbReference type="EMBL" id="CAG8971205.1"/>
    </source>
</evidence>
<dbReference type="Pfam" id="PF09649">
    <property type="entry name" value="CHZ"/>
    <property type="match status" value="1"/>
</dbReference>
<comment type="subcellular location">
    <subcellularLocation>
        <location evidence="2">Nucleus</location>
    </subcellularLocation>
</comment>
<dbReference type="GO" id="GO:0005634">
    <property type="term" value="C:nucleus"/>
    <property type="evidence" value="ECO:0007669"/>
    <property type="project" value="UniProtKB-SubCell"/>
</dbReference>
<evidence type="ECO:0000256" key="7">
    <source>
        <dbReference type="SAM" id="MobiDB-lite"/>
    </source>
</evidence>
<comment type="caution">
    <text evidence="9">The sequence shown here is derived from an EMBL/GenBank/DDBJ whole genome shotgun (WGS) entry which is preliminary data.</text>
</comment>
<feature type="compositionally biased region" description="Basic and acidic residues" evidence="7">
    <location>
        <begin position="60"/>
        <end position="72"/>
    </location>
</feature>
<comment type="subunit">
    <text evidence="6">Forms a heterotrimer with H2A.Z-H2B, stabilizing the association of the histone dimer. Also, with a lower affinity, forms a heterotrimer with H2A-H2B.</text>
</comment>
<dbReference type="AlphaFoldDB" id="A0A9N9PX05"/>
<reference evidence="9" key="1">
    <citation type="submission" date="2021-07" db="EMBL/GenBank/DDBJ databases">
        <authorList>
            <person name="Durling M."/>
        </authorList>
    </citation>
    <scope>NUCLEOTIDE SEQUENCE</scope>
</reference>
<evidence type="ECO:0000256" key="2">
    <source>
        <dbReference type="ARBA" id="ARBA00004123"/>
    </source>
</evidence>
<dbReference type="SMART" id="SM01082">
    <property type="entry name" value="CHZ"/>
    <property type="match status" value="1"/>
</dbReference>
<feature type="compositionally biased region" description="Acidic residues" evidence="7">
    <location>
        <begin position="134"/>
        <end position="156"/>
    </location>
</feature>
<dbReference type="PANTHER" id="PTHR36899">
    <property type="entry name" value="OS04G0395700 PROTEIN"/>
    <property type="match status" value="1"/>
</dbReference>
<keyword evidence="10" id="KW-1185">Reference proteome</keyword>
<organism evidence="9 10">
    <name type="scientific">Hymenoscyphus albidus</name>
    <dbReference type="NCBI Taxonomy" id="595503"/>
    <lineage>
        <taxon>Eukaryota</taxon>
        <taxon>Fungi</taxon>
        <taxon>Dikarya</taxon>
        <taxon>Ascomycota</taxon>
        <taxon>Pezizomycotina</taxon>
        <taxon>Leotiomycetes</taxon>
        <taxon>Helotiales</taxon>
        <taxon>Helotiaceae</taxon>
        <taxon>Hymenoscyphus</taxon>
    </lineage>
</organism>
<dbReference type="InterPro" id="IPR019098">
    <property type="entry name" value="Histone_chaperone_domain_CHZ"/>
</dbReference>
<keyword evidence="4" id="KW-0143">Chaperone</keyword>
<dbReference type="EMBL" id="CAJVRM010000014">
    <property type="protein sequence ID" value="CAG8971205.1"/>
    <property type="molecule type" value="Genomic_DNA"/>
</dbReference>
<evidence type="ECO:0000259" key="8">
    <source>
        <dbReference type="SMART" id="SM01082"/>
    </source>
</evidence>
<accession>A0A9N9PX05</accession>
<evidence type="ECO:0000313" key="10">
    <source>
        <dbReference type="Proteomes" id="UP000701801"/>
    </source>
</evidence>
<keyword evidence="5" id="KW-0539">Nucleus</keyword>
<feature type="region of interest" description="Disordered" evidence="7">
    <location>
        <begin position="1"/>
        <end position="156"/>
    </location>
</feature>
<feature type="compositionally biased region" description="Low complexity" evidence="7">
    <location>
        <begin position="27"/>
        <end position="49"/>
    </location>
</feature>
<gene>
    <name evidence="9" type="ORF">HYALB_00010578</name>
</gene>
<proteinExistence type="inferred from homology"/>
<evidence type="ECO:0000256" key="4">
    <source>
        <dbReference type="ARBA" id="ARBA00023186"/>
    </source>
</evidence>
<comment type="function">
    <text evidence="1">Forms a chaperone-bound H2A.Z-H2B complex that acts as a source for SWR1 complex-dependent H2A to H2A.Z histone replacement in chromatin.</text>
</comment>
<dbReference type="OrthoDB" id="2148987at2759"/>